<dbReference type="Pfam" id="PF13581">
    <property type="entry name" value="HATPase_c_2"/>
    <property type="match status" value="1"/>
</dbReference>
<comment type="caution">
    <text evidence="6">The sequence shown here is derived from an EMBL/GenBank/DDBJ whole genome shotgun (WGS) entry which is preliminary data.</text>
</comment>
<dbReference type="SMART" id="SM00086">
    <property type="entry name" value="PAC"/>
    <property type="match status" value="1"/>
</dbReference>
<evidence type="ECO:0000259" key="4">
    <source>
        <dbReference type="PROSITE" id="PS50112"/>
    </source>
</evidence>
<gene>
    <name evidence="6" type="ORF">JOC47_000753</name>
</gene>
<dbReference type="SMART" id="SM00091">
    <property type="entry name" value="PAS"/>
    <property type="match status" value="1"/>
</dbReference>
<dbReference type="RefSeq" id="WP_204700631.1">
    <property type="nucleotide sequence ID" value="NZ_JAFBDQ010000003.1"/>
</dbReference>
<dbReference type="InterPro" id="IPR035965">
    <property type="entry name" value="PAS-like_dom_sf"/>
</dbReference>
<dbReference type="CDD" id="cd16936">
    <property type="entry name" value="HATPase_RsbW-like"/>
    <property type="match status" value="1"/>
</dbReference>
<feature type="transmembrane region" description="Helical" evidence="3">
    <location>
        <begin position="38"/>
        <end position="55"/>
    </location>
</feature>
<feature type="transmembrane region" description="Helical" evidence="3">
    <location>
        <begin position="222"/>
        <end position="241"/>
    </location>
</feature>
<feature type="transmembrane region" description="Helical" evidence="3">
    <location>
        <begin position="101"/>
        <end position="120"/>
    </location>
</feature>
<dbReference type="NCBIfam" id="TIGR00229">
    <property type="entry name" value="sensory_box"/>
    <property type="match status" value="1"/>
</dbReference>
<evidence type="ECO:0000256" key="3">
    <source>
        <dbReference type="SAM" id="Phobius"/>
    </source>
</evidence>
<dbReference type="InterPro" id="IPR001932">
    <property type="entry name" value="PPM-type_phosphatase-like_dom"/>
</dbReference>
<evidence type="ECO:0000256" key="1">
    <source>
        <dbReference type="ARBA" id="ARBA00022801"/>
    </source>
</evidence>
<dbReference type="GO" id="GO:0016791">
    <property type="term" value="F:phosphatase activity"/>
    <property type="evidence" value="ECO:0007669"/>
    <property type="project" value="TreeGrafter"/>
</dbReference>
<dbReference type="InterPro" id="IPR033425">
    <property type="entry name" value="MASE3"/>
</dbReference>
<feature type="transmembrane region" description="Helical" evidence="3">
    <location>
        <begin position="197"/>
        <end position="216"/>
    </location>
</feature>
<dbReference type="InterPro" id="IPR036457">
    <property type="entry name" value="PPM-type-like_dom_sf"/>
</dbReference>
<organism evidence="6 7">
    <name type="scientific">Halanaerobacter jeridensis</name>
    <dbReference type="NCBI Taxonomy" id="706427"/>
    <lineage>
        <taxon>Bacteria</taxon>
        <taxon>Bacillati</taxon>
        <taxon>Bacillota</taxon>
        <taxon>Clostridia</taxon>
        <taxon>Halanaerobiales</taxon>
        <taxon>Halobacteroidaceae</taxon>
        <taxon>Halanaerobacter</taxon>
    </lineage>
</organism>
<dbReference type="Gene3D" id="3.30.565.10">
    <property type="entry name" value="Histidine kinase-like ATPase, C-terminal domain"/>
    <property type="match status" value="1"/>
</dbReference>
<dbReference type="SUPFAM" id="SSF55785">
    <property type="entry name" value="PYP-like sensor domain (PAS domain)"/>
    <property type="match status" value="1"/>
</dbReference>
<dbReference type="EMBL" id="JAFBDQ010000003">
    <property type="protein sequence ID" value="MBM7555919.1"/>
    <property type="molecule type" value="Genomic_DNA"/>
</dbReference>
<proteinExistence type="predicted"/>
<dbReference type="Pfam" id="PF13426">
    <property type="entry name" value="PAS_9"/>
    <property type="match status" value="1"/>
</dbReference>
<keyword evidence="7" id="KW-1185">Reference proteome</keyword>
<keyword evidence="3" id="KW-0812">Transmembrane</keyword>
<reference evidence="6" key="1">
    <citation type="submission" date="2021-01" db="EMBL/GenBank/DDBJ databases">
        <title>Genomic Encyclopedia of Type Strains, Phase IV (KMG-IV): sequencing the most valuable type-strain genomes for metagenomic binning, comparative biology and taxonomic classification.</title>
        <authorList>
            <person name="Goeker M."/>
        </authorList>
    </citation>
    <scope>NUCLEOTIDE SEQUENCE</scope>
    <source>
        <strain evidence="6">DSM 23230</strain>
    </source>
</reference>
<dbReference type="Gene3D" id="3.30.450.20">
    <property type="entry name" value="PAS domain"/>
    <property type="match status" value="1"/>
</dbReference>
<dbReference type="InterPro" id="IPR000700">
    <property type="entry name" value="PAS-assoc_C"/>
</dbReference>
<keyword evidence="3" id="KW-0472">Membrane</keyword>
<dbReference type="InterPro" id="IPR000014">
    <property type="entry name" value="PAS"/>
</dbReference>
<dbReference type="AlphaFoldDB" id="A0A938XSB5"/>
<feature type="domain" description="PAS" evidence="4">
    <location>
        <begin position="248"/>
        <end position="306"/>
    </location>
</feature>
<feature type="transmembrane region" description="Helical" evidence="3">
    <location>
        <begin position="132"/>
        <end position="154"/>
    </location>
</feature>
<dbReference type="PROSITE" id="PS50113">
    <property type="entry name" value="PAC"/>
    <property type="match status" value="1"/>
</dbReference>
<name>A0A938XSB5_9FIRM</name>
<evidence type="ECO:0000313" key="6">
    <source>
        <dbReference type="EMBL" id="MBM7555919.1"/>
    </source>
</evidence>
<dbReference type="PANTHER" id="PTHR43156:SF2">
    <property type="entry name" value="STAGE II SPORULATION PROTEIN E"/>
    <property type="match status" value="1"/>
</dbReference>
<protein>
    <submittedName>
        <fullName evidence="6">PAS domain S-box-containing protein</fullName>
    </submittedName>
</protein>
<dbReference type="InterPro" id="IPR036890">
    <property type="entry name" value="HATPase_C_sf"/>
</dbReference>
<dbReference type="SUPFAM" id="SSF55874">
    <property type="entry name" value="ATPase domain of HSP90 chaperone/DNA topoisomerase II/histidine kinase"/>
    <property type="match status" value="1"/>
</dbReference>
<dbReference type="Gene3D" id="3.60.40.10">
    <property type="entry name" value="PPM-type phosphatase domain"/>
    <property type="match status" value="1"/>
</dbReference>
<dbReference type="CDD" id="cd00130">
    <property type="entry name" value="PAS"/>
    <property type="match status" value="1"/>
</dbReference>
<feature type="domain" description="PAC" evidence="5">
    <location>
        <begin position="321"/>
        <end position="373"/>
    </location>
</feature>
<evidence type="ECO:0000256" key="2">
    <source>
        <dbReference type="SAM" id="Coils"/>
    </source>
</evidence>
<feature type="coiled-coil region" evidence="2">
    <location>
        <begin position="364"/>
        <end position="398"/>
    </location>
</feature>
<sequence>MTKINKKIIKIMGVGALIALLLCIVLKNSFFYHALLELIGIVIAVNMFIIAIRGYRISRHDYFTFLGISYGVVALFDLLHFLSYPQINILADNNFTVASQLWLVARSIEGFALVFSFYFFNQKQVKRFKTVIIYSLISIFLILTIIRWDIFPAVYSETGAMTNFKIIAEILIISAIVTAAGLLVKKRKLFHDYNVKFLFLAMIMTIVAEIFFMKNFKAIDAIHTAGHILKALSFYFIYLSIIRKLTEEVNKLSQAVDQSPSTVVITDVEGKIEYVNPKFTEITGYKYEEVKGANPRILKSGYHSEEFYKDLWNSITAGDEWRDEFYNQKKSGAYYWEDASISPIKDNDGDISHFLKVGEDISDRKEYEKELEEKSQQLKKANDKIIEDLNKAKALHEQFLPTGFPELEEVECATYYQPAKKLGGDFYNILKIDNLLIFYIVDVTGHGLDGAMLNIFIRGTIDSFLLSHAPLNDNQAPSKIMEFILQEFQKQDFPADYFICLAVGVLNLETKELKLNNAGIQIPPIILSKQGELKEIKEADLPISAVINMDKYNFNDQTMYLDPGDTLFLTTDGLIEENNQEQKYGTNRLEKKLRENHYLTPQLLVKEIVNDFYEFSGKKQGKDDITIFSLYNKPEIKLEKSWEIADRLDEFYIAKKECVKLLEEQSQLDSDLQQGILIAFQELVINAIEHGNQFAPNKKVYINLLITDYDLKLTVRDEGSGFDWESALEYEELKLEEGTERGRGIIIANMISDYLTYNQQGNEVQLIKKLN</sequence>
<dbReference type="Proteomes" id="UP000774000">
    <property type="component" value="Unassembled WGS sequence"/>
</dbReference>
<dbReference type="Pfam" id="PF07228">
    <property type="entry name" value="SpoIIE"/>
    <property type="match status" value="1"/>
</dbReference>
<dbReference type="SMART" id="SM00331">
    <property type="entry name" value="PP2C_SIG"/>
    <property type="match status" value="1"/>
</dbReference>
<feature type="transmembrane region" description="Helical" evidence="3">
    <location>
        <begin position="62"/>
        <end position="81"/>
    </location>
</feature>
<keyword evidence="3" id="KW-1133">Transmembrane helix</keyword>
<feature type="transmembrane region" description="Helical" evidence="3">
    <location>
        <begin position="12"/>
        <end position="32"/>
    </location>
</feature>
<keyword evidence="1" id="KW-0378">Hydrolase</keyword>
<dbReference type="Pfam" id="PF17159">
    <property type="entry name" value="MASE3"/>
    <property type="match status" value="1"/>
</dbReference>
<dbReference type="PROSITE" id="PS50112">
    <property type="entry name" value="PAS"/>
    <property type="match status" value="1"/>
</dbReference>
<evidence type="ECO:0000313" key="7">
    <source>
        <dbReference type="Proteomes" id="UP000774000"/>
    </source>
</evidence>
<evidence type="ECO:0000259" key="5">
    <source>
        <dbReference type="PROSITE" id="PS50113"/>
    </source>
</evidence>
<dbReference type="PANTHER" id="PTHR43156">
    <property type="entry name" value="STAGE II SPORULATION PROTEIN E-RELATED"/>
    <property type="match status" value="1"/>
</dbReference>
<dbReference type="InterPro" id="IPR001610">
    <property type="entry name" value="PAC"/>
</dbReference>
<feature type="transmembrane region" description="Helical" evidence="3">
    <location>
        <begin position="166"/>
        <end position="185"/>
    </location>
</feature>
<accession>A0A938XSB5</accession>
<dbReference type="InterPro" id="IPR052016">
    <property type="entry name" value="Bact_Sigma-Reg"/>
</dbReference>
<keyword evidence="2" id="KW-0175">Coiled coil</keyword>
<dbReference type="InterPro" id="IPR003594">
    <property type="entry name" value="HATPase_dom"/>
</dbReference>